<organism evidence="1 2">
    <name type="scientific">Funneliformis caledonium</name>
    <dbReference type="NCBI Taxonomy" id="1117310"/>
    <lineage>
        <taxon>Eukaryota</taxon>
        <taxon>Fungi</taxon>
        <taxon>Fungi incertae sedis</taxon>
        <taxon>Mucoromycota</taxon>
        <taxon>Glomeromycotina</taxon>
        <taxon>Glomeromycetes</taxon>
        <taxon>Glomerales</taxon>
        <taxon>Glomeraceae</taxon>
        <taxon>Funneliformis</taxon>
    </lineage>
</organism>
<dbReference type="AlphaFoldDB" id="A0A9N9NKX3"/>
<feature type="non-terminal residue" evidence="1">
    <location>
        <position position="1"/>
    </location>
</feature>
<evidence type="ECO:0000313" key="2">
    <source>
        <dbReference type="Proteomes" id="UP000789570"/>
    </source>
</evidence>
<keyword evidence="2" id="KW-1185">Reference proteome</keyword>
<dbReference type="Proteomes" id="UP000789570">
    <property type="component" value="Unassembled WGS sequence"/>
</dbReference>
<dbReference type="EMBL" id="CAJVPQ010014803">
    <property type="protein sequence ID" value="CAG8740625.1"/>
    <property type="molecule type" value="Genomic_DNA"/>
</dbReference>
<accession>A0A9N9NKX3</accession>
<dbReference type="OrthoDB" id="2410147at2759"/>
<sequence length="127" mass="15149">EFYLNQFPRGFSETNYNIRREPAEFKDNTNEASNIQIIQQQQKENTFNKKKSFTKRRFGDNNTLQNESNNNWQGYEIDLLIQYISDNFNEYKKGNKTKLFNEMSANLLKNKEPAAIKSKLSRMIKTY</sequence>
<reference evidence="1" key="1">
    <citation type="submission" date="2021-06" db="EMBL/GenBank/DDBJ databases">
        <authorList>
            <person name="Kallberg Y."/>
            <person name="Tangrot J."/>
            <person name="Rosling A."/>
        </authorList>
    </citation>
    <scope>NUCLEOTIDE SEQUENCE</scope>
    <source>
        <strain evidence="1">UK204</strain>
    </source>
</reference>
<protein>
    <submittedName>
        <fullName evidence="1">14183_t:CDS:1</fullName>
    </submittedName>
</protein>
<feature type="non-terminal residue" evidence="1">
    <location>
        <position position="127"/>
    </location>
</feature>
<evidence type="ECO:0000313" key="1">
    <source>
        <dbReference type="EMBL" id="CAG8740625.1"/>
    </source>
</evidence>
<gene>
    <name evidence="1" type="ORF">FCALED_LOCUS15593</name>
</gene>
<proteinExistence type="predicted"/>
<comment type="caution">
    <text evidence="1">The sequence shown here is derived from an EMBL/GenBank/DDBJ whole genome shotgun (WGS) entry which is preliminary data.</text>
</comment>
<name>A0A9N9NKX3_9GLOM</name>